<dbReference type="AlphaFoldDB" id="A0A327RE17"/>
<dbReference type="EMBL" id="QLLO01000004">
    <property type="protein sequence ID" value="RAJ15230.1"/>
    <property type="molecule type" value="Genomic_DNA"/>
</dbReference>
<protein>
    <submittedName>
        <fullName evidence="1">Uncharacterized protein</fullName>
    </submittedName>
</protein>
<sequence length="808" mass="92708">MKHFWYSFLFVLFLFSCESSSKKNNIDDFIFSDADFVLSINNLENFKSNTTNNHFITQLSKTITYKNISSELKFLNYLKSDQRIYINFFKDKKDSIQFSFATRIKDSIFTLDSLKLNREPLKLKKISAEKITENNQSIFITKIEGIVIGASDSVHLEQLIHSKTKNTSVRTLIATQDLDASFSVLINAKSPFKQLFINEALDFNSFTESLTFDAEITQNQLILNGLTKATDSLNSLINVFKNTHPQDNQLAQITPSNSHGFLSVTFDNFNTLKTNLNKYNKKDSILNPNPLFDYIKEFGEIYFSNNSAVVINSLDIYATKESLISEQENAETFREVSIYNFSNPTLFSSYLSPFIQLNEASKYCILDNFIVFSNNTETLENIIVNYQNQTTFSHRDYYQSMQTNLSDQASILQVLNPESLQNLVNLNFDSTVDFQFKDYKTTAIQFVYDSDFAHFNAVIQQNKQVNNYNSITELFNIKLDQDVLNNPQFVKNHRTKQKDIVVQDISNTLYLISNTGKILWKKQLNGPVLGKIEQIDMYKNGRLQLAFATPKRIYVLDRNGNEVKPFPMTFNDEITQPLSVFDYDNKRNYRLFVTQGKNVLLYDAKGKTVKGFNFKAANQALNSPPKHIRIGRKDYLIFKTDNKLYILDRRGKSRVSPKTNLNYSNQPVFEYNNGFATTTKDGNVVQIDQKGNVTITKTNLTDHHVLETTTRTMITQSGNTLDIKGNTLELDFGNYTSAQLFLIKNKIYVSTTDLQTQKVMLFDSNGKLINNFPVYGTSTIDLGNIDKDSKLEFVTKGETNSILVYKIN</sequence>
<dbReference type="SUPFAM" id="SSF63829">
    <property type="entry name" value="Calcium-dependent phosphotriesterase"/>
    <property type="match status" value="1"/>
</dbReference>
<evidence type="ECO:0000313" key="1">
    <source>
        <dbReference type="EMBL" id="RAJ15230.1"/>
    </source>
</evidence>
<evidence type="ECO:0000313" key="2">
    <source>
        <dbReference type="Proteomes" id="UP000248703"/>
    </source>
</evidence>
<dbReference type="Proteomes" id="UP000248703">
    <property type="component" value="Unassembled WGS sequence"/>
</dbReference>
<dbReference type="Gene3D" id="2.130.10.10">
    <property type="entry name" value="YVTN repeat-like/Quinoprotein amine dehydrogenase"/>
    <property type="match status" value="1"/>
</dbReference>
<keyword evidence="2" id="KW-1185">Reference proteome</keyword>
<dbReference type="PROSITE" id="PS51257">
    <property type="entry name" value="PROKAR_LIPOPROTEIN"/>
    <property type="match status" value="1"/>
</dbReference>
<dbReference type="InterPro" id="IPR015943">
    <property type="entry name" value="WD40/YVTN_repeat-like_dom_sf"/>
</dbReference>
<proteinExistence type="predicted"/>
<name>A0A327RE17_9FLAO</name>
<accession>A0A327RE17</accession>
<dbReference type="RefSeq" id="WP_111659894.1">
    <property type="nucleotide sequence ID" value="NZ_QLLO01000004.1"/>
</dbReference>
<reference evidence="1 2" key="1">
    <citation type="submission" date="2018-06" db="EMBL/GenBank/DDBJ databases">
        <title>Genomic Encyclopedia of Archaeal and Bacterial Type Strains, Phase II (KMG-II): from individual species to whole genera.</title>
        <authorList>
            <person name="Goeker M."/>
        </authorList>
    </citation>
    <scope>NUCLEOTIDE SEQUENCE [LARGE SCALE GENOMIC DNA]</scope>
    <source>
        <strain evidence="1 2">DSM 24464</strain>
    </source>
</reference>
<gene>
    <name evidence="1" type="ORF">LY08_01584</name>
</gene>
<comment type="caution">
    <text evidence="1">The sequence shown here is derived from an EMBL/GenBank/DDBJ whole genome shotgun (WGS) entry which is preliminary data.</text>
</comment>
<organism evidence="1 2">
    <name type="scientific">Olleya aquimaris</name>
    <dbReference type="NCBI Taxonomy" id="639310"/>
    <lineage>
        <taxon>Bacteria</taxon>
        <taxon>Pseudomonadati</taxon>
        <taxon>Bacteroidota</taxon>
        <taxon>Flavobacteriia</taxon>
        <taxon>Flavobacteriales</taxon>
        <taxon>Flavobacteriaceae</taxon>
    </lineage>
</organism>
<dbReference type="OrthoDB" id="1093345at2"/>